<accession>A0ABT0GIT2</accession>
<dbReference type="EMBL" id="JALNMH010000010">
    <property type="protein sequence ID" value="MCK7594451.1"/>
    <property type="molecule type" value="Genomic_DNA"/>
</dbReference>
<protein>
    <submittedName>
        <fullName evidence="1">Uncharacterized protein</fullName>
    </submittedName>
</protein>
<evidence type="ECO:0000313" key="2">
    <source>
        <dbReference type="Proteomes" id="UP001431449"/>
    </source>
</evidence>
<keyword evidence="2" id="KW-1185">Reference proteome</keyword>
<gene>
    <name evidence="1" type="ORF">M0G41_12310</name>
</gene>
<sequence length="117" mass="12673">MDLLCASQPTGRRLLQQAAKQPIPWQQSLLAVVLVEGLILMKLIARNDAPARLQDHVDIPTQLRGMPAPMRLEWLEQAVVGLGDRYAHELDNPLEQAAAPGPSAGPWGLRAHGAFAG</sequence>
<dbReference type="RefSeq" id="WP_248209696.1">
    <property type="nucleotide sequence ID" value="NZ_JALNMH010000010.1"/>
</dbReference>
<proteinExistence type="predicted"/>
<comment type="caution">
    <text evidence="1">The sequence shown here is derived from an EMBL/GenBank/DDBJ whole genome shotgun (WGS) entry which is preliminary data.</text>
</comment>
<evidence type="ECO:0000313" key="1">
    <source>
        <dbReference type="EMBL" id="MCK7594451.1"/>
    </source>
</evidence>
<name>A0ABT0GIT2_9GAMM</name>
<dbReference type="Proteomes" id="UP001431449">
    <property type="component" value="Unassembled WGS sequence"/>
</dbReference>
<reference evidence="1" key="1">
    <citation type="submission" date="2022-04" db="EMBL/GenBank/DDBJ databases">
        <title>Lysobacter sp. CAU 1642 isolated from sea sand.</title>
        <authorList>
            <person name="Kim W."/>
        </authorList>
    </citation>
    <scope>NUCLEOTIDE SEQUENCE</scope>
    <source>
        <strain evidence="1">CAU 1642</strain>
    </source>
</reference>
<organism evidence="1 2">
    <name type="scientific">Pseudomarimonas salicorniae</name>
    <dbReference type="NCBI Taxonomy" id="2933270"/>
    <lineage>
        <taxon>Bacteria</taxon>
        <taxon>Pseudomonadati</taxon>
        <taxon>Pseudomonadota</taxon>
        <taxon>Gammaproteobacteria</taxon>
        <taxon>Lysobacterales</taxon>
        <taxon>Lysobacteraceae</taxon>
        <taxon>Pseudomarimonas</taxon>
    </lineage>
</organism>